<evidence type="ECO:0000313" key="2">
    <source>
        <dbReference type="Proteomes" id="UP001611162"/>
    </source>
</evidence>
<dbReference type="EMBL" id="JBIRRB010000011">
    <property type="protein sequence ID" value="MFI0914369.1"/>
    <property type="molecule type" value="Genomic_DNA"/>
</dbReference>
<reference evidence="1 2" key="1">
    <citation type="submission" date="2024-10" db="EMBL/GenBank/DDBJ databases">
        <title>The Natural Products Discovery Center: Release of the First 8490 Sequenced Strains for Exploring Actinobacteria Biosynthetic Diversity.</title>
        <authorList>
            <person name="Kalkreuter E."/>
            <person name="Kautsar S.A."/>
            <person name="Yang D."/>
            <person name="Bader C.D."/>
            <person name="Teijaro C.N."/>
            <person name="Fluegel L."/>
            <person name="Davis C.M."/>
            <person name="Simpson J.R."/>
            <person name="Lauterbach L."/>
            <person name="Steele A.D."/>
            <person name="Gui C."/>
            <person name="Meng S."/>
            <person name="Li G."/>
            <person name="Viehrig K."/>
            <person name="Ye F."/>
            <person name="Su P."/>
            <person name="Kiefer A.F."/>
            <person name="Nichols A."/>
            <person name="Cepeda A.J."/>
            <person name="Yan W."/>
            <person name="Fan B."/>
            <person name="Jiang Y."/>
            <person name="Adhikari A."/>
            <person name="Zheng C.-J."/>
            <person name="Schuster L."/>
            <person name="Cowan T.M."/>
            <person name="Smanski M.J."/>
            <person name="Chevrette M.G."/>
            <person name="De Carvalho L.P.S."/>
            <person name="Shen B."/>
        </authorList>
    </citation>
    <scope>NUCLEOTIDE SEQUENCE [LARGE SCALE GENOMIC DNA]</scope>
    <source>
        <strain evidence="1 2">NPDC020979</strain>
    </source>
</reference>
<dbReference type="Proteomes" id="UP001611162">
    <property type="component" value="Unassembled WGS sequence"/>
</dbReference>
<protein>
    <submittedName>
        <fullName evidence="1">Uncharacterized protein</fullName>
    </submittedName>
</protein>
<accession>A0ABW7TA13</accession>
<sequence>MTALALIGVLAGVALLVTSKPELFDWLDELRDRVRRGRGNGAS</sequence>
<dbReference type="RefSeq" id="WP_397614359.1">
    <property type="nucleotide sequence ID" value="NZ_JBIRRB010000011.1"/>
</dbReference>
<gene>
    <name evidence="1" type="ORF">ACH4TF_28515</name>
</gene>
<comment type="caution">
    <text evidence="1">The sequence shown here is derived from an EMBL/GenBank/DDBJ whole genome shotgun (WGS) entry which is preliminary data.</text>
</comment>
<name>A0ABW7TA13_9ACTN</name>
<organism evidence="1 2">
    <name type="scientific">Streptomyces abikoensis</name>
    <dbReference type="NCBI Taxonomy" id="97398"/>
    <lineage>
        <taxon>Bacteria</taxon>
        <taxon>Bacillati</taxon>
        <taxon>Actinomycetota</taxon>
        <taxon>Actinomycetes</taxon>
        <taxon>Kitasatosporales</taxon>
        <taxon>Streptomycetaceae</taxon>
        <taxon>Streptomyces</taxon>
    </lineage>
</organism>
<proteinExistence type="predicted"/>
<keyword evidence="2" id="KW-1185">Reference proteome</keyword>
<evidence type="ECO:0000313" key="1">
    <source>
        <dbReference type="EMBL" id="MFI0914369.1"/>
    </source>
</evidence>